<accession>A0A377B3U2</accession>
<sequence>MGQALPELVDQVVEVVQRHAPGDYTPTVKPSSKGNYHSVSITINATHIEQVETLYEDWAKSILSAWFCNSLLRYPAPGR</sequence>
<reference evidence="2 3" key="1">
    <citation type="submission" date="2018-06" db="EMBL/GenBank/DDBJ databases">
        <authorList>
            <consortium name="Pathogen Informatics"/>
            <person name="Doyle S."/>
        </authorList>
    </citation>
    <scope>NUCLEOTIDE SEQUENCE [LARGE SCALE GENOMIC DNA]</scope>
    <source>
        <strain evidence="2 3">NCTC9962</strain>
    </source>
</reference>
<dbReference type="SUPFAM" id="SSF117991">
    <property type="entry name" value="YbeD/HP0495-like"/>
    <property type="match status" value="1"/>
</dbReference>
<dbReference type="InterPro" id="IPR007454">
    <property type="entry name" value="UPF0250_YbeD-like"/>
</dbReference>
<dbReference type="Proteomes" id="UP000254052">
    <property type="component" value="Unassembled WGS sequence"/>
</dbReference>
<evidence type="ECO:0000313" key="3">
    <source>
        <dbReference type="Proteomes" id="UP000254052"/>
    </source>
</evidence>
<proteinExistence type="inferred from homology"/>
<dbReference type="NCBIfam" id="NF003447">
    <property type="entry name" value="PRK04998.1"/>
    <property type="match status" value="1"/>
</dbReference>
<gene>
    <name evidence="2" type="primary">ybeD</name>
    <name evidence="2" type="ORF">NCTC9962_02959</name>
</gene>
<dbReference type="Gene3D" id="3.30.70.260">
    <property type="match status" value="1"/>
</dbReference>
<dbReference type="InterPro" id="IPR027471">
    <property type="entry name" value="YbeD-like_sf"/>
</dbReference>
<dbReference type="EMBL" id="UGED01000007">
    <property type="protein sequence ID" value="STL42894.1"/>
    <property type="molecule type" value="Genomic_DNA"/>
</dbReference>
<dbReference type="PANTHER" id="PTHR38036:SF1">
    <property type="entry name" value="UPF0250 PROTEIN YBED"/>
    <property type="match status" value="1"/>
</dbReference>
<organism evidence="2 3">
    <name type="scientific">Escherichia coli</name>
    <dbReference type="NCBI Taxonomy" id="562"/>
    <lineage>
        <taxon>Bacteria</taxon>
        <taxon>Pseudomonadati</taxon>
        <taxon>Pseudomonadota</taxon>
        <taxon>Gammaproteobacteria</taxon>
        <taxon>Enterobacterales</taxon>
        <taxon>Enterobacteriaceae</taxon>
        <taxon>Escherichia</taxon>
    </lineage>
</organism>
<evidence type="ECO:0000256" key="1">
    <source>
        <dbReference type="ARBA" id="ARBA00008460"/>
    </source>
</evidence>
<name>A0A377B3U2_ECOLX</name>
<dbReference type="Pfam" id="PF04359">
    <property type="entry name" value="DUF493"/>
    <property type="match status" value="1"/>
</dbReference>
<comment type="similarity">
    <text evidence="1">Belongs to the UPF0250 family.</text>
</comment>
<dbReference type="GO" id="GO:0005829">
    <property type="term" value="C:cytosol"/>
    <property type="evidence" value="ECO:0007669"/>
    <property type="project" value="TreeGrafter"/>
</dbReference>
<protein>
    <submittedName>
        <fullName evidence="2">Protein YbeD</fullName>
    </submittedName>
</protein>
<evidence type="ECO:0000313" key="2">
    <source>
        <dbReference type="EMBL" id="STL42894.1"/>
    </source>
</evidence>
<dbReference type="PANTHER" id="PTHR38036">
    <property type="entry name" value="UPF0250 PROTEIN YBED"/>
    <property type="match status" value="1"/>
</dbReference>
<dbReference type="AlphaFoldDB" id="A0A377B3U2"/>